<sequence>KIDWTPRLHHGFTLFIVLCGFLFPPLAVAVRFGLGKDFFINLILTLSTYILGHLHNWFIQNVRNNDGRARTPKWALRYGLVDDTPAKKLAKKRQWTSRYNDRLPSRTL</sequence>
<accession>A0ACD0NPN1</accession>
<feature type="non-terminal residue" evidence="1">
    <location>
        <position position="1"/>
    </location>
</feature>
<protein>
    <submittedName>
        <fullName evidence="1">Uncharacterized protein</fullName>
    </submittedName>
</protein>
<feature type="non-terminal residue" evidence="1">
    <location>
        <position position="108"/>
    </location>
</feature>
<evidence type="ECO:0000313" key="1">
    <source>
        <dbReference type="EMBL" id="PWN47783.1"/>
    </source>
</evidence>
<name>A0ACD0NPN1_9BASI</name>
<evidence type="ECO:0000313" key="2">
    <source>
        <dbReference type="Proteomes" id="UP000245626"/>
    </source>
</evidence>
<gene>
    <name evidence="1" type="ORF">IE53DRAFT_304795</name>
</gene>
<organism evidence="1 2">
    <name type="scientific">Violaceomyces palustris</name>
    <dbReference type="NCBI Taxonomy" id="1673888"/>
    <lineage>
        <taxon>Eukaryota</taxon>
        <taxon>Fungi</taxon>
        <taxon>Dikarya</taxon>
        <taxon>Basidiomycota</taxon>
        <taxon>Ustilaginomycotina</taxon>
        <taxon>Ustilaginomycetes</taxon>
        <taxon>Violaceomycetales</taxon>
        <taxon>Violaceomycetaceae</taxon>
        <taxon>Violaceomyces</taxon>
    </lineage>
</organism>
<keyword evidence="2" id="KW-1185">Reference proteome</keyword>
<dbReference type="Proteomes" id="UP000245626">
    <property type="component" value="Unassembled WGS sequence"/>
</dbReference>
<reference evidence="1 2" key="1">
    <citation type="journal article" date="2018" name="Mol. Biol. Evol.">
        <title>Broad Genomic Sampling Reveals a Smut Pathogenic Ancestry of the Fungal Clade Ustilaginomycotina.</title>
        <authorList>
            <person name="Kijpornyongpan T."/>
            <person name="Mondo S.J."/>
            <person name="Barry K."/>
            <person name="Sandor L."/>
            <person name="Lee J."/>
            <person name="Lipzen A."/>
            <person name="Pangilinan J."/>
            <person name="LaButti K."/>
            <person name="Hainaut M."/>
            <person name="Henrissat B."/>
            <person name="Grigoriev I.V."/>
            <person name="Spatafora J.W."/>
            <person name="Aime M.C."/>
        </authorList>
    </citation>
    <scope>NUCLEOTIDE SEQUENCE [LARGE SCALE GENOMIC DNA]</scope>
    <source>
        <strain evidence="1 2">SA 807</strain>
    </source>
</reference>
<dbReference type="EMBL" id="KZ820339">
    <property type="protein sequence ID" value="PWN47783.1"/>
    <property type="molecule type" value="Genomic_DNA"/>
</dbReference>
<proteinExistence type="predicted"/>